<organism evidence="1 2">
    <name type="scientific">Glossina palpalis gambiensis</name>
    <dbReference type="NCBI Taxonomy" id="67801"/>
    <lineage>
        <taxon>Eukaryota</taxon>
        <taxon>Metazoa</taxon>
        <taxon>Ecdysozoa</taxon>
        <taxon>Arthropoda</taxon>
        <taxon>Hexapoda</taxon>
        <taxon>Insecta</taxon>
        <taxon>Pterygota</taxon>
        <taxon>Neoptera</taxon>
        <taxon>Endopterygota</taxon>
        <taxon>Diptera</taxon>
        <taxon>Brachycera</taxon>
        <taxon>Muscomorpha</taxon>
        <taxon>Hippoboscoidea</taxon>
        <taxon>Glossinidae</taxon>
        <taxon>Glossina</taxon>
    </lineage>
</organism>
<reference evidence="2" key="1">
    <citation type="submission" date="2015-01" db="EMBL/GenBank/DDBJ databases">
        <authorList>
            <person name="Aksoy S."/>
            <person name="Warren W."/>
            <person name="Wilson R.K."/>
        </authorList>
    </citation>
    <scope>NUCLEOTIDE SEQUENCE [LARGE SCALE GENOMIC DNA]</scope>
    <source>
        <strain evidence="2">IAEA</strain>
    </source>
</reference>
<dbReference type="AlphaFoldDB" id="A0A1B0BGY3"/>
<name>A0A1B0BGY3_9MUSC</name>
<dbReference type="Proteomes" id="UP000092460">
    <property type="component" value="Unassembled WGS sequence"/>
</dbReference>
<evidence type="ECO:0000313" key="1">
    <source>
        <dbReference type="EnsemblMetazoa" id="GPPI029728-PA"/>
    </source>
</evidence>
<protein>
    <submittedName>
        <fullName evidence="1">Uncharacterized protein</fullName>
    </submittedName>
</protein>
<dbReference type="VEuPathDB" id="VectorBase:GPPI029728"/>
<accession>A0A1B0BGY3</accession>
<dbReference type="EnsemblMetazoa" id="GPPI029728-RA">
    <property type="protein sequence ID" value="GPPI029728-PA"/>
    <property type="gene ID" value="GPPI029728"/>
</dbReference>
<keyword evidence="2" id="KW-1185">Reference proteome</keyword>
<evidence type="ECO:0000313" key="2">
    <source>
        <dbReference type="Proteomes" id="UP000092460"/>
    </source>
</evidence>
<dbReference type="EMBL" id="JXJN01014089">
    <property type="status" value="NOT_ANNOTATED_CDS"/>
    <property type="molecule type" value="Genomic_DNA"/>
</dbReference>
<reference evidence="1" key="2">
    <citation type="submission" date="2020-05" db="UniProtKB">
        <authorList>
            <consortium name="EnsemblMetazoa"/>
        </authorList>
    </citation>
    <scope>IDENTIFICATION</scope>
    <source>
        <strain evidence="1">IAEA</strain>
    </source>
</reference>
<proteinExistence type="predicted"/>
<sequence length="107" mass="11882">MLHVTRLSRFNSPVTWSASTSVRSCSKVSKLVPGSSPAGKAVTATANSKSQKNESECLHLHTSTLGFDHFFCSKYVEKIQMKSQEAKTVKSVVSWKHHLLFGFILVR</sequence>